<keyword evidence="3" id="KW-1185">Reference proteome</keyword>
<proteinExistence type="predicted"/>
<organism evidence="2 3">
    <name type="scientific">Monilinia laxa</name>
    <name type="common">Brown rot fungus</name>
    <name type="synonym">Sclerotinia laxa</name>
    <dbReference type="NCBI Taxonomy" id="61186"/>
    <lineage>
        <taxon>Eukaryota</taxon>
        <taxon>Fungi</taxon>
        <taxon>Dikarya</taxon>
        <taxon>Ascomycota</taxon>
        <taxon>Pezizomycotina</taxon>
        <taxon>Leotiomycetes</taxon>
        <taxon>Helotiales</taxon>
        <taxon>Sclerotiniaceae</taxon>
        <taxon>Monilinia</taxon>
    </lineage>
</organism>
<gene>
    <name evidence="2" type="ORF">EYC80_005372</name>
</gene>
<evidence type="ECO:0000313" key="3">
    <source>
        <dbReference type="Proteomes" id="UP000326757"/>
    </source>
</evidence>
<dbReference type="OrthoDB" id="3534410at2759"/>
<comment type="caution">
    <text evidence="2">The sequence shown here is derived from an EMBL/GenBank/DDBJ whole genome shotgun (WGS) entry which is preliminary data.</text>
</comment>
<evidence type="ECO:0000259" key="1">
    <source>
        <dbReference type="Pfam" id="PF20150"/>
    </source>
</evidence>
<accession>A0A5N6KJS2</accession>
<name>A0A5N6KJS2_MONLA</name>
<protein>
    <recommendedName>
        <fullName evidence="1">2EXR domain-containing protein</fullName>
    </recommendedName>
</protein>
<feature type="domain" description="2EXR" evidence="1">
    <location>
        <begin position="2"/>
        <end position="123"/>
    </location>
</feature>
<reference evidence="2 3" key="1">
    <citation type="submission" date="2019-06" db="EMBL/GenBank/DDBJ databases">
        <title>Genome Sequence of the Brown Rot Fungal Pathogen Monilinia laxa.</title>
        <authorList>
            <person name="De Miccolis Angelini R.M."/>
            <person name="Landi L."/>
            <person name="Abate D."/>
            <person name="Pollastro S."/>
            <person name="Romanazzi G."/>
            <person name="Faretra F."/>
        </authorList>
    </citation>
    <scope>NUCLEOTIDE SEQUENCE [LARGE SCALE GENOMIC DNA]</scope>
    <source>
        <strain evidence="2 3">Mlax316</strain>
    </source>
</reference>
<evidence type="ECO:0000313" key="2">
    <source>
        <dbReference type="EMBL" id="KAB8304024.1"/>
    </source>
</evidence>
<dbReference type="EMBL" id="VIGI01000002">
    <property type="protein sequence ID" value="KAB8304024.1"/>
    <property type="molecule type" value="Genomic_DNA"/>
</dbReference>
<sequence>MPFPKLALEIRFKTWKFAAFGEARILELVLHSDFILPAPRTPEAIAEDPVGQNDLTSFNHHIYQAFKLGQRVPGVMQTDSESHCEGMLVFEKRYINSHPRAYSYIENDKKRPWIWYNPSKDIIFFGKDTCIRTAVDIFRYNPNKKYAKVAFRCANMELHGLDEDIALDNMVPGAPGVKEMSFVVKAECMKFEAVAMPSNLTFRPSIDNRLTAS</sequence>
<dbReference type="Proteomes" id="UP000326757">
    <property type="component" value="Unassembled WGS sequence"/>
</dbReference>
<dbReference type="InterPro" id="IPR045518">
    <property type="entry name" value="2EXR"/>
</dbReference>
<dbReference type="Pfam" id="PF20150">
    <property type="entry name" value="2EXR"/>
    <property type="match status" value="1"/>
</dbReference>
<dbReference type="AlphaFoldDB" id="A0A5N6KJS2"/>